<sequence>MQGDDRFYFQTELVGTYTAEQMPGLGAWVFHPVLGMNFQRNFIEATADSFGVVSSGVVGDTEDYGTIWAVANFEKEVPPGAWSPSFKIGLEHEYANDLDAYVQEQNYAIVGLGLSRMDQRGNRIDLSYTRHHGLTGKRHNQALVAAVTVNF</sequence>
<dbReference type="OrthoDB" id="6193670at2"/>
<dbReference type="RefSeq" id="WP_058249211.1">
    <property type="nucleotide sequence ID" value="NZ_CYSE01000011.1"/>
</dbReference>
<dbReference type="EMBL" id="CYSE01000011">
    <property type="protein sequence ID" value="CUH82184.1"/>
    <property type="molecule type" value="Genomic_DNA"/>
</dbReference>
<organism evidence="1 2">
    <name type="scientific">Tropicibacter naphthalenivorans</name>
    <dbReference type="NCBI Taxonomy" id="441103"/>
    <lineage>
        <taxon>Bacteria</taxon>
        <taxon>Pseudomonadati</taxon>
        <taxon>Pseudomonadota</taxon>
        <taxon>Alphaproteobacteria</taxon>
        <taxon>Rhodobacterales</taxon>
        <taxon>Roseobacteraceae</taxon>
        <taxon>Tropicibacter</taxon>
    </lineage>
</organism>
<accession>A0A0P1GJR4</accession>
<evidence type="ECO:0000313" key="1">
    <source>
        <dbReference type="EMBL" id="CUH82184.1"/>
    </source>
</evidence>
<evidence type="ECO:0000313" key="2">
    <source>
        <dbReference type="Proteomes" id="UP000054935"/>
    </source>
</evidence>
<reference evidence="1 2" key="1">
    <citation type="submission" date="2015-09" db="EMBL/GenBank/DDBJ databases">
        <authorList>
            <consortium name="Swine Surveillance"/>
        </authorList>
    </citation>
    <scope>NUCLEOTIDE SEQUENCE [LARGE SCALE GENOMIC DNA]</scope>
    <source>
        <strain evidence="1 2">CECT 7648</strain>
    </source>
</reference>
<proteinExistence type="predicted"/>
<dbReference type="AlphaFoldDB" id="A0A0P1GJR4"/>
<name>A0A0P1GJR4_9RHOB</name>
<gene>
    <name evidence="1" type="ORF">TRN7648_03849</name>
</gene>
<dbReference type="Proteomes" id="UP000054935">
    <property type="component" value="Unassembled WGS sequence"/>
</dbReference>
<keyword evidence="2" id="KW-1185">Reference proteome</keyword>
<protein>
    <submittedName>
        <fullName evidence="1">Uncharacterized protein</fullName>
    </submittedName>
</protein>